<keyword evidence="6" id="KW-0472">Membrane</keyword>
<dbReference type="Gene3D" id="3.40.50.720">
    <property type="entry name" value="NAD(P)-binding Rossmann-like Domain"/>
    <property type="match status" value="1"/>
</dbReference>
<sequence>MRQALLFAAVFAALAAWALRLPLVARLLRLPQVLVSAAAKDDGALRIGILGASFIARVAVVHAADKRRDVRVVAVAARDSSRAADYATRHGIASFHGGRDAYEELLRREDVDAVYIGLPTQLHRRWTLAALAAGKHVLVEKPVAANLQEASELESAARRAGLIVFEAAHYRYHPALRRVRSLLLETGSNSSSQLGRLRSLEATFTMLDPKAWLGSRLGFPAEPGRDSESRQHERLKNLDRWWYCADSLLWASGSREARVLSVTEGRFSVSAQLELQILGSDGSSQALNATIYMARDELLRPFEWSLAAQGSNPEGNTSLLLSNLGFPFIWHAIDVAAGL</sequence>
<dbReference type="AlphaFoldDB" id="A0A813FN17"/>
<dbReference type="Gene3D" id="3.30.360.10">
    <property type="entry name" value="Dihydrodipicolinate Reductase, domain 2"/>
    <property type="match status" value="1"/>
</dbReference>
<protein>
    <recommendedName>
        <fullName evidence="3">D-xylose 1-dehydrogenase (NADP(+), D-xylono-1,5-lactone-forming)</fullName>
        <ecNumber evidence="3">1.1.1.179</ecNumber>
    </recommendedName>
    <alternativeName>
        <fullName evidence="4">D-xylose-NADP dehydrogenase</fullName>
    </alternativeName>
</protein>
<evidence type="ECO:0000256" key="3">
    <source>
        <dbReference type="ARBA" id="ARBA00038984"/>
    </source>
</evidence>
<dbReference type="EC" id="1.1.1.179" evidence="3"/>
<comment type="catalytic activity">
    <reaction evidence="5">
        <text>D-xylose + NADP(+) = D-xylono-1,5-lactone + NADPH + H(+)</text>
        <dbReference type="Rhea" id="RHEA:22000"/>
        <dbReference type="ChEBI" id="CHEBI:15378"/>
        <dbReference type="ChEBI" id="CHEBI:15867"/>
        <dbReference type="ChEBI" id="CHEBI:53455"/>
        <dbReference type="ChEBI" id="CHEBI:57783"/>
        <dbReference type="ChEBI" id="CHEBI:58349"/>
        <dbReference type="EC" id="1.1.1.179"/>
    </reaction>
</comment>
<dbReference type="GO" id="GO:0047837">
    <property type="term" value="F:D-xylose 1-dehydrogenase (NADP+) activity"/>
    <property type="evidence" value="ECO:0007669"/>
    <property type="project" value="UniProtKB-EC"/>
</dbReference>
<feature type="domain" description="Gfo/Idh/MocA-like oxidoreductase N-terminal" evidence="7">
    <location>
        <begin position="45"/>
        <end position="165"/>
    </location>
</feature>
<evidence type="ECO:0000256" key="1">
    <source>
        <dbReference type="ARBA" id="ARBA00010928"/>
    </source>
</evidence>
<dbReference type="InterPro" id="IPR050984">
    <property type="entry name" value="Gfo/Idh/MocA_domain"/>
</dbReference>
<dbReference type="InterPro" id="IPR036291">
    <property type="entry name" value="NAD(P)-bd_dom_sf"/>
</dbReference>
<dbReference type="Proteomes" id="UP000654075">
    <property type="component" value="Unassembled WGS sequence"/>
</dbReference>
<evidence type="ECO:0000313" key="9">
    <source>
        <dbReference type="Proteomes" id="UP000654075"/>
    </source>
</evidence>
<dbReference type="EMBL" id="CAJNNV010025047">
    <property type="protein sequence ID" value="CAE8611774.1"/>
    <property type="molecule type" value="Genomic_DNA"/>
</dbReference>
<comment type="similarity">
    <text evidence="1">Belongs to the Gfo/Idh/MocA family.</text>
</comment>
<gene>
    <name evidence="8" type="ORF">PGLA1383_LOCUS29575</name>
</gene>
<keyword evidence="2" id="KW-0560">Oxidoreductase</keyword>
<keyword evidence="9" id="KW-1185">Reference proteome</keyword>
<dbReference type="PANTHER" id="PTHR22604">
    <property type="entry name" value="OXIDOREDUCTASES"/>
    <property type="match status" value="1"/>
</dbReference>
<keyword evidence="6" id="KW-1133">Transmembrane helix</keyword>
<proteinExistence type="inferred from homology"/>
<name>A0A813FN17_POLGL</name>
<feature type="transmembrane region" description="Helical" evidence="6">
    <location>
        <begin position="44"/>
        <end position="64"/>
    </location>
</feature>
<evidence type="ECO:0000259" key="7">
    <source>
        <dbReference type="Pfam" id="PF01408"/>
    </source>
</evidence>
<evidence type="ECO:0000256" key="2">
    <source>
        <dbReference type="ARBA" id="ARBA00023002"/>
    </source>
</evidence>
<evidence type="ECO:0000256" key="6">
    <source>
        <dbReference type="SAM" id="Phobius"/>
    </source>
</evidence>
<evidence type="ECO:0000313" key="8">
    <source>
        <dbReference type="EMBL" id="CAE8611774.1"/>
    </source>
</evidence>
<dbReference type="PANTHER" id="PTHR22604:SF105">
    <property type="entry name" value="TRANS-1,2-DIHYDROBENZENE-1,2-DIOL DEHYDROGENASE"/>
    <property type="match status" value="1"/>
</dbReference>
<keyword evidence="6" id="KW-0812">Transmembrane</keyword>
<dbReference type="InterPro" id="IPR000683">
    <property type="entry name" value="Gfo/Idh/MocA-like_OxRdtase_N"/>
</dbReference>
<dbReference type="Pfam" id="PF01408">
    <property type="entry name" value="GFO_IDH_MocA"/>
    <property type="match status" value="1"/>
</dbReference>
<reference evidence="8" key="1">
    <citation type="submission" date="2021-02" db="EMBL/GenBank/DDBJ databases">
        <authorList>
            <person name="Dougan E. K."/>
            <person name="Rhodes N."/>
            <person name="Thang M."/>
            <person name="Chan C."/>
        </authorList>
    </citation>
    <scope>NUCLEOTIDE SEQUENCE</scope>
</reference>
<evidence type="ECO:0000256" key="4">
    <source>
        <dbReference type="ARBA" id="ARBA00042988"/>
    </source>
</evidence>
<organism evidence="8 9">
    <name type="scientific">Polarella glacialis</name>
    <name type="common">Dinoflagellate</name>
    <dbReference type="NCBI Taxonomy" id="89957"/>
    <lineage>
        <taxon>Eukaryota</taxon>
        <taxon>Sar</taxon>
        <taxon>Alveolata</taxon>
        <taxon>Dinophyceae</taxon>
        <taxon>Suessiales</taxon>
        <taxon>Suessiaceae</taxon>
        <taxon>Polarella</taxon>
    </lineage>
</organism>
<comment type="caution">
    <text evidence="8">The sequence shown here is derived from an EMBL/GenBank/DDBJ whole genome shotgun (WGS) entry which is preliminary data.</text>
</comment>
<dbReference type="OrthoDB" id="2129491at2759"/>
<dbReference type="GO" id="GO:0000166">
    <property type="term" value="F:nucleotide binding"/>
    <property type="evidence" value="ECO:0007669"/>
    <property type="project" value="InterPro"/>
</dbReference>
<accession>A0A813FN17</accession>
<dbReference type="SUPFAM" id="SSF51735">
    <property type="entry name" value="NAD(P)-binding Rossmann-fold domains"/>
    <property type="match status" value="1"/>
</dbReference>
<evidence type="ECO:0000256" key="5">
    <source>
        <dbReference type="ARBA" id="ARBA00049233"/>
    </source>
</evidence>